<gene>
    <name evidence="1" type="ORF">HNP37_000832</name>
</gene>
<dbReference type="RefSeq" id="WP_184158706.1">
    <property type="nucleotide sequence ID" value="NZ_JACHLD010000001.1"/>
</dbReference>
<organism evidence="1 2">
    <name type="scientific">Flavobacterium nitrogenifigens</name>
    <dbReference type="NCBI Taxonomy" id="1617283"/>
    <lineage>
        <taxon>Bacteria</taxon>
        <taxon>Pseudomonadati</taxon>
        <taxon>Bacteroidota</taxon>
        <taxon>Flavobacteriia</taxon>
        <taxon>Flavobacteriales</taxon>
        <taxon>Flavobacteriaceae</taxon>
        <taxon>Flavobacterium</taxon>
    </lineage>
</organism>
<proteinExistence type="predicted"/>
<keyword evidence="2" id="KW-1185">Reference proteome</keyword>
<comment type="caution">
    <text evidence="1">The sequence shown here is derived from an EMBL/GenBank/DDBJ whole genome shotgun (WGS) entry which is preliminary data.</text>
</comment>
<evidence type="ECO:0000313" key="1">
    <source>
        <dbReference type="EMBL" id="MBB4800793.1"/>
    </source>
</evidence>
<protein>
    <submittedName>
        <fullName evidence="1">Putative metallo-beta-lactamase superfamily hydrolase</fullName>
    </submittedName>
</protein>
<evidence type="ECO:0000313" key="2">
    <source>
        <dbReference type="Proteomes" id="UP000561681"/>
    </source>
</evidence>
<keyword evidence="1" id="KW-0378">Hydrolase</keyword>
<reference evidence="1 2" key="1">
    <citation type="submission" date="2020-08" db="EMBL/GenBank/DDBJ databases">
        <title>Functional genomics of gut bacteria from endangered species of beetles.</title>
        <authorList>
            <person name="Carlos-Shanley C."/>
        </authorList>
    </citation>
    <scope>NUCLEOTIDE SEQUENCE [LARGE SCALE GENOMIC DNA]</scope>
    <source>
        <strain evidence="1 2">S00142</strain>
    </source>
</reference>
<dbReference type="Proteomes" id="UP000561681">
    <property type="component" value="Unassembled WGS sequence"/>
</dbReference>
<name>A0A7W7N5P5_9FLAO</name>
<dbReference type="EMBL" id="JACHLD010000001">
    <property type="protein sequence ID" value="MBB4800793.1"/>
    <property type="molecule type" value="Genomic_DNA"/>
</dbReference>
<accession>A0A7W7N5P5</accession>
<dbReference type="AlphaFoldDB" id="A0A7W7N5P5"/>
<dbReference type="GO" id="GO:0016787">
    <property type="term" value="F:hydrolase activity"/>
    <property type="evidence" value="ECO:0007669"/>
    <property type="project" value="UniProtKB-KW"/>
</dbReference>
<sequence>MKDSIQNKINKIQEIALASASEKNIVDHRVVTELNYSDNLTKSIRNKKEAELFFSELKSVIELAKRNSTKNIIE</sequence>